<dbReference type="InterPro" id="IPR036736">
    <property type="entry name" value="ACP-like_sf"/>
</dbReference>
<feature type="domain" description="Carrier" evidence="1">
    <location>
        <begin position="1"/>
        <end position="77"/>
    </location>
</feature>
<protein>
    <submittedName>
        <fullName evidence="2">Acyl carrier protein</fullName>
    </submittedName>
</protein>
<dbReference type="InterPro" id="IPR009081">
    <property type="entry name" value="PP-bd_ACP"/>
</dbReference>
<dbReference type="Gene3D" id="1.10.1200.10">
    <property type="entry name" value="ACP-like"/>
    <property type="match status" value="1"/>
</dbReference>
<dbReference type="Proteomes" id="UP001629432">
    <property type="component" value="Unassembled WGS sequence"/>
</dbReference>
<evidence type="ECO:0000313" key="3">
    <source>
        <dbReference type="Proteomes" id="UP001629432"/>
    </source>
</evidence>
<dbReference type="SUPFAM" id="SSF47336">
    <property type="entry name" value="ACP-like"/>
    <property type="match status" value="1"/>
</dbReference>
<dbReference type="RefSeq" id="WP_408241559.1">
    <property type="nucleotide sequence ID" value="NZ_JAQQCF010000049.1"/>
</dbReference>
<gene>
    <name evidence="2" type="ORF">PQQ63_34455</name>
</gene>
<dbReference type="PROSITE" id="PS50075">
    <property type="entry name" value="CARRIER"/>
    <property type="match status" value="1"/>
</dbReference>
<proteinExistence type="predicted"/>
<comment type="caution">
    <text evidence="2">The sequence shown here is derived from an EMBL/GenBank/DDBJ whole genome shotgun (WGS) entry which is preliminary data.</text>
</comment>
<dbReference type="NCBIfam" id="NF005480">
    <property type="entry name" value="PRK07081.1"/>
    <property type="match status" value="1"/>
</dbReference>
<name>A0ABW9E6N6_9BURK</name>
<organism evidence="2 3">
    <name type="scientific">Paraburkholderia metrosideri</name>
    <dbReference type="NCBI Taxonomy" id="580937"/>
    <lineage>
        <taxon>Bacteria</taxon>
        <taxon>Pseudomonadati</taxon>
        <taxon>Pseudomonadota</taxon>
        <taxon>Betaproteobacteria</taxon>
        <taxon>Burkholderiales</taxon>
        <taxon>Burkholderiaceae</taxon>
        <taxon>Paraburkholderia</taxon>
    </lineage>
</organism>
<accession>A0ABW9E6N6</accession>
<dbReference type="Pfam" id="PF00550">
    <property type="entry name" value="PP-binding"/>
    <property type="match status" value="1"/>
</dbReference>
<sequence>MKTYVRSILQEAACLDVPVNSLGDHDDLYAAGLSSLGSVRVMMAIEEQLAIEIPAALITHELFQSIESLARTIAHLVPEESLAPRI</sequence>
<dbReference type="EMBL" id="JAQQCF010000049">
    <property type="protein sequence ID" value="MFM0641792.1"/>
    <property type="molecule type" value="Genomic_DNA"/>
</dbReference>
<reference evidence="2 3" key="1">
    <citation type="journal article" date="2024" name="Chem. Sci.">
        <title>Discovery of megapolipeptins by genome mining of a Burkholderiales bacteria collection.</title>
        <authorList>
            <person name="Paulo B.S."/>
            <person name="Recchia M.J.J."/>
            <person name="Lee S."/>
            <person name="Fergusson C.H."/>
            <person name="Romanowski S.B."/>
            <person name="Hernandez A."/>
            <person name="Krull N."/>
            <person name="Liu D.Y."/>
            <person name="Cavanagh H."/>
            <person name="Bos A."/>
            <person name="Gray C.A."/>
            <person name="Murphy B.T."/>
            <person name="Linington R.G."/>
            <person name="Eustaquio A.S."/>
        </authorList>
    </citation>
    <scope>NUCLEOTIDE SEQUENCE [LARGE SCALE GENOMIC DNA]</scope>
    <source>
        <strain evidence="2 3">RL17-338-BIC-A</strain>
    </source>
</reference>
<evidence type="ECO:0000313" key="2">
    <source>
        <dbReference type="EMBL" id="MFM0641792.1"/>
    </source>
</evidence>
<evidence type="ECO:0000259" key="1">
    <source>
        <dbReference type="PROSITE" id="PS50075"/>
    </source>
</evidence>
<keyword evidence="3" id="KW-1185">Reference proteome</keyword>